<dbReference type="AlphaFoldDB" id="A0A059CBA9"/>
<protein>
    <submittedName>
        <fullName evidence="2">Uncharacterized protein</fullName>
    </submittedName>
</protein>
<proteinExistence type="predicted"/>
<reference evidence="2" key="1">
    <citation type="submission" date="2013-07" db="EMBL/GenBank/DDBJ databases">
        <title>The genome of Eucalyptus grandis.</title>
        <authorList>
            <person name="Schmutz J."/>
            <person name="Hayes R."/>
            <person name="Myburg A."/>
            <person name="Tuskan G."/>
            <person name="Grattapaglia D."/>
            <person name="Rokhsar D.S."/>
        </authorList>
    </citation>
    <scope>NUCLEOTIDE SEQUENCE</scope>
    <source>
        <tissue evidence="2">Leaf extractions</tissue>
    </source>
</reference>
<sequence>MSLSQCSGSCSVFRRIYTFNYMSGCAHTRTVARKTTVSENNKHAGQYHQKINTGKGTTRADKHVHVSEHL</sequence>
<feature type="region of interest" description="Disordered" evidence="1">
    <location>
        <begin position="38"/>
        <end position="70"/>
    </location>
</feature>
<accession>A0A059CBA9</accession>
<dbReference type="InParanoid" id="A0A059CBA9"/>
<evidence type="ECO:0000256" key="1">
    <source>
        <dbReference type="SAM" id="MobiDB-lite"/>
    </source>
</evidence>
<feature type="compositionally biased region" description="Basic and acidic residues" evidence="1">
    <location>
        <begin position="58"/>
        <end position="70"/>
    </location>
</feature>
<gene>
    <name evidence="2" type="ORF">EUGRSUZ_E04275</name>
</gene>
<dbReference type="Gramene" id="KCW75514">
    <property type="protein sequence ID" value="KCW75514"/>
    <property type="gene ID" value="EUGRSUZ_E04275"/>
</dbReference>
<dbReference type="EMBL" id="KK198757">
    <property type="protein sequence ID" value="KCW75514.1"/>
    <property type="molecule type" value="Genomic_DNA"/>
</dbReference>
<name>A0A059CBA9_EUCGR</name>
<evidence type="ECO:0000313" key="2">
    <source>
        <dbReference type="EMBL" id="KCW75514.1"/>
    </source>
</evidence>
<organism evidence="2">
    <name type="scientific">Eucalyptus grandis</name>
    <name type="common">Flooded gum</name>
    <dbReference type="NCBI Taxonomy" id="71139"/>
    <lineage>
        <taxon>Eukaryota</taxon>
        <taxon>Viridiplantae</taxon>
        <taxon>Streptophyta</taxon>
        <taxon>Embryophyta</taxon>
        <taxon>Tracheophyta</taxon>
        <taxon>Spermatophyta</taxon>
        <taxon>Magnoliopsida</taxon>
        <taxon>eudicotyledons</taxon>
        <taxon>Gunneridae</taxon>
        <taxon>Pentapetalae</taxon>
        <taxon>rosids</taxon>
        <taxon>malvids</taxon>
        <taxon>Myrtales</taxon>
        <taxon>Myrtaceae</taxon>
        <taxon>Myrtoideae</taxon>
        <taxon>Eucalypteae</taxon>
        <taxon>Eucalyptus</taxon>
    </lineage>
</organism>